<dbReference type="STRING" id="754252.PFREUD_04170"/>
<evidence type="ECO:0000313" key="2">
    <source>
        <dbReference type="Proteomes" id="UP000000936"/>
    </source>
</evidence>
<dbReference type="RefSeq" id="WP_013160344.1">
    <property type="nucleotide sequence ID" value="NC_014215.1"/>
</dbReference>
<accession>D7GIN0</accession>
<dbReference type="KEGG" id="pfr:PFREUD_04170"/>
<dbReference type="AlphaFoldDB" id="D7GIN0"/>
<reference evidence="1 2" key="1">
    <citation type="journal article" date="2010" name="PLoS ONE">
        <title>The complete genome of Propionibacterium freudenreichii CIRM-BIA1, a hardy actinobacterium with food and probiotic applications.</title>
        <authorList>
            <person name="Falentin H."/>
            <person name="Deutsch S.M."/>
            <person name="Jan G."/>
            <person name="Loux V."/>
            <person name="Thierry A."/>
            <person name="Parayre S."/>
            <person name="Maillard M.B."/>
            <person name="Dherbecourt J."/>
            <person name="Cousin F.J."/>
            <person name="Jardin J."/>
            <person name="Siguier P."/>
            <person name="Couloux A."/>
            <person name="Barbe V."/>
            <person name="Vacherie B."/>
            <person name="Wincker P."/>
            <person name="Gibrat J.F."/>
            <person name="Gaillardin C."/>
            <person name="Lortal S."/>
        </authorList>
    </citation>
    <scope>NUCLEOTIDE SEQUENCE [LARGE SCALE GENOMIC DNA]</scope>
    <source>
        <strain evidence="2">ATCC 9614 / DSM 4902 / CIP 103027 / NCIMB 8099 / CIRM-BIA1</strain>
    </source>
</reference>
<sequence length="79" mass="8697">MSSSAYSPALPNKERAGVRQRKRLAYTVMEASWLLGCGVGFCQVAAQLDMSPNSLQRALYKAKRPDLAVQCHADAWGLR</sequence>
<evidence type="ECO:0000313" key="1">
    <source>
        <dbReference type="EMBL" id="CBL55952.1"/>
    </source>
</evidence>
<keyword evidence="2" id="KW-1185">Reference proteome</keyword>
<proteinExistence type="predicted"/>
<dbReference type="Proteomes" id="UP000000936">
    <property type="component" value="Chromosome"/>
</dbReference>
<protein>
    <submittedName>
        <fullName evidence="1">Uncharacterized protein</fullName>
    </submittedName>
</protein>
<dbReference type="EMBL" id="FN806773">
    <property type="protein sequence ID" value="CBL55952.1"/>
    <property type="molecule type" value="Genomic_DNA"/>
</dbReference>
<dbReference type="HOGENOM" id="CLU_2603153_0_0_11"/>
<name>D7GIN0_PROFC</name>
<gene>
    <name evidence="1" type="ordered locus">PFREUD_04170</name>
</gene>
<organism evidence="1 2">
    <name type="scientific">Propionibacterium freudenreichii subsp. shermanii (strain ATCC 9614 / DSM 4902 / CIP 103027 / NCIMB 8099 / CIRM-BIA1)</name>
    <dbReference type="NCBI Taxonomy" id="754252"/>
    <lineage>
        <taxon>Bacteria</taxon>
        <taxon>Bacillati</taxon>
        <taxon>Actinomycetota</taxon>
        <taxon>Actinomycetes</taxon>
        <taxon>Propionibacteriales</taxon>
        <taxon>Propionibacteriaceae</taxon>
        <taxon>Propionibacterium</taxon>
    </lineage>
</organism>